<feature type="chain" id="PRO_5004907185" evidence="1">
    <location>
        <begin position="20"/>
        <end position="211"/>
    </location>
</feature>
<protein>
    <submittedName>
        <fullName evidence="2">Uncharacterized protein</fullName>
    </submittedName>
</protein>
<dbReference type="AlphaFoldDB" id="W7Y5B1"/>
<gene>
    <name evidence="2" type="ORF">JCM21142_41944</name>
</gene>
<feature type="signal peptide" evidence="1">
    <location>
        <begin position="1"/>
        <end position="19"/>
    </location>
</feature>
<evidence type="ECO:0000313" key="2">
    <source>
        <dbReference type="EMBL" id="GAF03277.1"/>
    </source>
</evidence>
<reference evidence="2 3" key="1">
    <citation type="journal article" date="2014" name="Genome Announc.">
        <title>Draft Genome Sequence of Cytophaga fermentans JCM 21142T, a Facultative Anaerobe Isolated from Marine Mud.</title>
        <authorList>
            <person name="Starns D."/>
            <person name="Oshima K."/>
            <person name="Suda W."/>
            <person name="Iino T."/>
            <person name="Yuki M."/>
            <person name="Inoue J."/>
            <person name="Kitamura K."/>
            <person name="Iida T."/>
            <person name="Darby A."/>
            <person name="Hattori M."/>
            <person name="Ohkuma M."/>
        </authorList>
    </citation>
    <scope>NUCLEOTIDE SEQUENCE [LARGE SCALE GENOMIC DNA]</scope>
    <source>
        <strain evidence="2 3">JCM 21142</strain>
    </source>
</reference>
<comment type="caution">
    <text evidence="2">The sequence shown here is derived from an EMBL/GenBank/DDBJ whole genome shotgun (WGS) entry which is preliminary data.</text>
</comment>
<accession>W7Y5B1</accession>
<keyword evidence="1" id="KW-0732">Signal</keyword>
<proteinExistence type="predicted"/>
<dbReference type="OrthoDB" id="1114448at2"/>
<keyword evidence="3" id="KW-1185">Reference proteome</keyword>
<dbReference type="Proteomes" id="UP000019402">
    <property type="component" value="Unassembled WGS sequence"/>
</dbReference>
<evidence type="ECO:0000313" key="3">
    <source>
        <dbReference type="Proteomes" id="UP000019402"/>
    </source>
</evidence>
<dbReference type="EMBL" id="BAMD01000020">
    <property type="protein sequence ID" value="GAF03277.1"/>
    <property type="molecule type" value="Genomic_DNA"/>
</dbReference>
<name>W7Y5B1_9BACT</name>
<sequence>MKKQVVLMVFLAMYLMNHAQVVADHTVVDQYDRIPQKWIDIVKTKWVSISGASHATAYHRGLQELYDIDSNYPVTVQYDGVPNGYQTNALRSSGATWGSYSTPDQWTYIIGRGDWWTNDVALERIKKHLQYCHDNGPELFAMLYGWSFDANFDHVYGNGPYGEVDPVYHVRWAGSTLYGKDGNLPFGLNRMDSLLVGNGVSMNNYINSVEV</sequence>
<evidence type="ECO:0000256" key="1">
    <source>
        <dbReference type="SAM" id="SignalP"/>
    </source>
</evidence>
<dbReference type="RefSeq" id="WP_044212844.1">
    <property type="nucleotide sequence ID" value="NZ_BAMD01000020.1"/>
</dbReference>
<organism evidence="2 3">
    <name type="scientific">Saccharicrinis fermentans DSM 9555 = JCM 21142</name>
    <dbReference type="NCBI Taxonomy" id="869213"/>
    <lineage>
        <taxon>Bacteria</taxon>
        <taxon>Pseudomonadati</taxon>
        <taxon>Bacteroidota</taxon>
        <taxon>Bacteroidia</taxon>
        <taxon>Marinilabiliales</taxon>
        <taxon>Marinilabiliaceae</taxon>
        <taxon>Saccharicrinis</taxon>
    </lineage>
</organism>